<accession>A0A7N0VK83</accession>
<comment type="subcellular location">
    <subcellularLocation>
        <location evidence="1">Membrane</location>
    </subcellularLocation>
</comment>
<dbReference type="AlphaFoldDB" id="A0A7N0VK83"/>
<evidence type="ECO:0000256" key="5">
    <source>
        <dbReference type="ARBA" id="ARBA00022723"/>
    </source>
</evidence>
<dbReference type="GO" id="GO:0020037">
    <property type="term" value="F:heme binding"/>
    <property type="evidence" value="ECO:0007669"/>
    <property type="project" value="InterPro"/>
</dbReference>
<dbReference type="PRINTS" id="PR00463">
    <property type="entry name" value="EP450I"/>
</dbReference>
<evidence type="ECO:0000256" key="10">
    <source>
        <dbReference type="ARBA" id="ARBA00023136"/>
    </source>
</evidence>
<keyword evidence="13" id="KW-1185">Reference proteome</keyword>
<evidence type="ECO:0000256" key="4">
    <source>
        <dbReference type="ARBA" id="ARBA00022692"/>
    </source>
</evidence>
<sequence>MESSVNPAALTVALLSVVILPWAYQLINWLWLTPKRLERSLKQQGLKGGSYRVLHGDMKENMKLMQEARSKPINLSENIIPRLHPYVDQCLRTYGRNSIMWLGPIPSILLTEPELIKTVFNKISEFHRPMSNPLVRLLNTGLVSYDDDKWVKHRKLMNPAFHSEKIKNMLPAFYLSSAEMVKKWEKLVSEEEPCEIDVWPDLQSMTKDVISRNAFGSSYEEGKRIFELQKELLSLVMQVSMSVYIPGWSFVPTKTNRRLKKLNRDIETSLRAIINKKEKAMTEGKTASDDLLGLLIESNWRETKGNKNDKTSGMTVEEVIEECKLFYFAGQDTISILLVWTMILLSQYQEWQERARDEVL</sequence>
<proteinExistence type="inferred from homology"/>
<evidence type="ECO:0000256" key="7">
    <source>
        <dbReference type="ARBA" id="ARBA00023002"/>
    </source>
</evidence>
<reference evidence="12" key="1">
    <citation type="submission" date="2021-01" db="UniProtKB">
        <authorList>
            <consortium name="EnsemblPlants"/>
        </authorList>
    </citation>
    <scope>IDENTIFICATION</scope>
</reference>
<evidence type="ECO:0000256" key="3">
    <source>
        <dbReference type="ARBA" id="ARBA00022617"/>
    </source>
</evidence>
<dbReference type="PANTHER" id="PTHR24282">
    <property type="entry name" value="CYTOCHROME P450 FAMILY MEMBER"/>
    <property type="match status" value="1"/>
</dbReference>
<dbReference type="SUPFAM" id="SSF48264">
    <property type="entry name" value="Cytochrome P450"/>
    <property type="match status" value="1"/>
</dbReference>
<dbReference type="InterPro" id="IPR001128">
    <property type="entry name" value="Cyt_P450"/>
</dbReference>
<evidence type="ECO:0000256" key="8">
    <source>
        <dbReference type="ARBA" id="ARBA00023004"/>
    </source>
</evidence>
<keyword evidence="4 11" id="KW-0812">Transmembrane</keyword>
<dbReference type="Gene3D" id="1.10.630.10">
    <property type="entry name" value="Cytochrome P450"/>
    <property type="match status" value="1"/>
</dbReference>
<comment type="similarity">
    <text evidence="2">Belongs to the cytochrome P450 family.</text>
</comment>
<name>A0A7N0VK83_KALFE</name>
<dbReference type="GO" id="GO:0005506">
    <property type="term" value="F:iron ion binding"/>
    <property type="evidence" value="ECO:0007669"/>
    <property type="project" value="InterPro"/>
</dbReference>
<evidence type="ECO:0000256" key="11">
    <source>
        <dbReference type="SAM" id="Phobius"/>
    </source>
</evidence>
<feature type="transmembrane region" description="Helical" evidence="11">
    <location>
        <begin position="12"/>
        <end position="32"/>
    </location>
</feature>
<keyword evidence="5" id="KW-0479">Metal-binding</keyword>
<evidence type="ECO:0000256" key="6">
    <source>
        <dbReference type="ARBA" id="ARBA00022989"/>
    </source>
</evidence>
<organism evidence="12 13">
    <name type="scientific">Kalanchoe fedtschenkoi</name>
    <name type="common">Lavender scallops</name>
    <name type="synonym">South American air plant</name>
    <dbReference type="NCBI Taxonomy" id="63787"/>
    <lineage>
        <taxon>Eukaryota</taxon>
        <taxon>Viridiplantae</taxon>
        <taxon>Streptophyta</taxon>
        <taxon>Embryophyta</taxon>
        <taxon>Tracheophyta</taxon>
        <taxon>Spermatophyta</taxon>
        <taxon>Magnoliopsida</taxon>
        <taxon>eudicotyledons</taxon>
        <taxon>Gunneridae</taxon>
        <taxon>Pentapetalae</taxon>
        <taxon>Saxifragales</taxon>
        <taxon>Crassulaceae</taxon>
        <taxon>Kalanchoe</taxon>
    </lineage>
</organism>
<keyword evidence="8" id="KW-0408">Iron</keyword>
<dbReference type="InterPro" id="IPR050665">
    <property type="entry name" value="Cytochrome_P450_Monooxygen"/>
</dbReference>
<keyword evidence="10 11" id="KW-0472">Membrane</keyword>
<evidence type="ECO:0008006" key="14">
    <source>
        <dbReference type="Google" id="ProtNLM"/>
    </source>
</evidence>
<keyword evidence="3" id="KW-0349">Heme</keyword>
<dbReference type="Gramene" id="Kaladp1058s0001.1.v1.1">
    <property type="protein sequence ID" value="Kaladp1058s0001.1.v1.1"/>
    <property type="gene ID" value="Kaladp1058s0001.v1.1"/>
</dbReference>
<dbReference type="OMA" id="LLRFRIM"/>
<keyword evidence="6 11" id="KW-1133">Transmembrane helix</keyword>
<protein>
    <recommendedName>
        <fullName evidence="14">Cytochrome P450</fullName>
    </recommendedName>
</protein>
<keyword evidence="7" id="KW-0560">Oxidoreductase</keyword>
<dbReference type="GO" id="GO:0016020">
    <property type="term" value="C:membrane"/>
    <property type="evidence" value="ECO:0007669"/>
    <property type="project" value="UniProtKB-SubCell"/>
</dbReference>
<dbReference type="InterPro" id="IPR002401">
    <property type="entry name" value="Cyt_P450_E_grp-I"/>
</dbReference>
<evidence type="ECO:0000256" key="2">
    <source>
        <dbReference type="ARBA" id="ARBA00010617"/>
    </source>
</evidence>
<dbReference type="GO" id="GO:0004497">
    <property type="term" value="F:monooxygenase activity"/>
    <property type="evidence" value="ECO:0007669"/>
    <property type="project" value="UniProtKB-KW"/>
</dbReference>
<dbReference type="EnsemblPlants" id="Kaladp1058s0001.1.v1.1">
    <property type="protein sequence ID" value="Kaladp1058s0001.1.v1.1"/>
    <property type="gene ID" value="Kaladp1058s0001.v1.1"/>
</dbReference>
<evidence type="ECO:0000256" key="9">
    <source>
        <dbReference type="ARBA" id="ARBA00023033"/>
    </source>
</evidence>
<dbReference type="PANTHER" id="PTHR24282:SF255">
    <property type="entry name" value="CYTOCHROME P450 72A11-RELATED"/>
    <property type="match status" value="1"/>
</dbReference>
<evidence type="ECO:0000313" key="13">
    <source>
        <dbReference type="Proteomes" id="UP000594263"/>
    </source>
</evidence>
<evidence type="ECO:0000256" key="1">
    <source>
        <dbReference type="ARBA" id="ARBA00004370"/>
    </source>
</evidence>
<dbReference type="Proteomes" id="UP000594263">
    <property type="component" value="Unplaced"/>
</dbReference>
<dbReference type="GO" id="GO:0016705">
    <property type="term" value="F:oxidoreductase activity, acting on paired donors, with incorporation or reduction of molecular oxygen"/>
    <property type="evidence" value="ECO:0007669"/>
    <property type="project" value="InterPro"/>
</dbReference>
<evidence type="ECO:0000313" key="12">
    <source>
        <dbReference type="EnsemblPlants" id="Kaladp1058s0001.1.v1.1"/>
    </source>
</evidence>
<dbReference type="Pfam" id="PF00067">
    <property type="entry name" value="p450"/>
    <property type="match status" value="1"/>
</dbReference>
<keyword evidence="9" id="KW-0503">Monooxygenase</keyword>
<dbReference type="InterPro" id="IPR036396">
    <property type="entry name" value="Cyt_P450_sf"/>
</dbReference>